<dbReference type="RefSeq" id="WP_290002172.1">
    <property type="nucleotide sequence ID" value="NZ_JAUEPH010000007.1"/>
</dbReference>
<dbReference type="InterPro" id="IPR010920">
    <property type="entry name" value="LSM_dom_sf"/>
</dbReference>
<evidence type="ECO:0000256" key="5">
    <source>
        <dbReference type="ARBA" id="ARBA00022989"/>
    </source>
</evidence>
<accession>A0ABT7YGB5</accession>
<protein>
    <submittedName>
        <fullName evidence="12">Mechanosensitive ion channel</fullName>
    </submittedName>
</protein>
<feature type="domain" description="Mechanosensitive ion channel MscS C-terminal" evidence="11">
    <location>
        <begin position="731"/>
        <end position="813"/>
    </location>
</feature>
<evidence type="ECO:0000259" key="10">
    <source>
        <dbReference type="Pfam" id="PF00924"/>
    </source>
</evidence>
<dbReference type="PROSITE" id="PS01246">
    <property type="entry name" value="UPF0003"/>
    <property type="match status" value="1"/>
</dbReference>
<keyword evidence="4 8" id="KW-0812">Transmembrane</keyword>
<feature type="transmembrane region" description="Helical" evidence="8">
    <location>
        <begin position="571"/>
        <end position="594"/>
    </location>
</feature>
<feature type="transmembrane region" description="Helical" evidence="8">
    <location>
        <begin position="329"/>
        <end position="351"/>
    </location>
</feature>
<comment type="subcellular location">
    <subcellularLocation>
        <location evidence="1">Cell membrane</location>
        <topology evidence="1">Multi-pass membrane protein</topology>
    </subcellularLocation>
</comment>
<feature type="chain" id="PRO_5045211231" evidence="9">
    <location>
        <begin position="25"/>
        <end position="873"/>
    </location>
</feature>
<evidence type="ECO:0000256" key="8">
    <source>
        <dbReference type="SAM" id="Phobius"/>
    </source>
</evidence>
<comment type="similarity">
    <text evidence="2">Belongs to the MscS (TC 1.A.23) family.</text>
</comment>
<evidence type="ECO:0000256" key="7">
    <source>
        <dbReference type="SAM" id="MobiDB-lite"/>
    </source>
</evidence>
<dbReference type="SUPFAM" id="SSF50182">
    <property type="entry name" value="Sm-like ribonucleoproteins"/>
    <property type="match status" value="1"/>
</dbReference>
<dbReference type="EMBL" id="JAUEPH010000007">
    <property type="protein sequence ID" value="MDN3205566.1"/>
    <property type="molecule type" value="Genomic_DNA"/>
</dbReference>
<dbReference type="SUPFAM" id="SSF82689">
    <property type="entry name" value="Mechanosensitive channel protein MscS (YggB), C-terminal domain"/>
    <property type="match status" value="1"/>
</dbReference>
<dbReference type="SUPFAM" id="SSF82861">
    <property type="entry name" value="Mechanosensitive channel protein MscS (YggB), transmembrane region"/>
    <property type="match status" value="1"/>
</dbReference>
<evidence type="ECO:0000313" key="13">
    <source>
        <dbReference type="Proteomes" id="UP001171916"/>
    </source>
</evidence>
<feature type="transmembrane region" description="Helical" evidence="8">
    <location>
        <begin position="442"/>
        <end position="464"/>
    </location>
</feature>
<dbReference type="PANTHER" id="PTHR30347:SF1">
    <property type="entry name" value="MECHANOSENSITIVE CHANNEL MSCK"/>
    <property type="match status" value="1"/>
</dbReference>
<dbReference type="InterPro" id="IPR052702">
    <property type="entry name" value="MscS-like_channel"/>
</dbReference>
<keyword evidence="9" id="KW-0732">Signal</keyword>
<feature type="region of interest" description="Disordered" evidence="7">
    <location>
        <begin position="847"/>
        <end position="873"/>
    </location>
</feature>
<proteinExistence type="inferred from homology"/>
<evidence type="ECO:0000256" key="1">
    <source>
        <dbReference type="ARBA" id="ARBA00004651"/>
    </source>
</evidence>
<feature type="compositionally biased region" description="Basic and acidic residues" evidence="7">
    <location>
        <begin position="862"/>
        <end position="873"/>
    </location>
</feature>
<dbReference type="PANTHER" id="PTHR30347">
    <property type="entry name" value="POTASSIUM CHANNEL RELATED"/>
    <property type="match status" value="1"/>
</dbReference>
<dbReference type="Gene3D" id="3.30.70.100">
    <property type="match status" value="1"/>
</dbReference>
<gene>
    <name evidence="12" type="ORF">QVH07_15500</name>
</gene>
<dbReference type="InterPro" id="IPR011014">
    <property type="entry name" value="MscS_channel_TM-2"/>
</dbReference>
<keyword evidence="6 8" id="KW-0472">Membrane</keyword>
<dbReference type="InterPro" id="IPR023408">
    <property type="entry name" value="MscS_beta-dom_sf"/>
</dbReference>
<keyword evidence="5 8" id="KW-1133">Transmembrane helix</keyword>
<dbReference type="InterPro" id="IPR011066">
    <property type="entry name" value="MscS_channel_C_sf"/>
</dbReference>
<dbReference type="InterPro" id="IPR006685">
    <property type="entry name" value="MscS_channel_2nd"/>
</dbReference>
<feature type="transmembrane region" description="Helical" evidence="8">
    <location>
        <begin position="527"/>
        <end position="551"/>
    </location>
</feature>
<feature type="transmembrane region" description="Helical" evidence="8">
    <location>
        <begin position="357"/>
        <end position="376"/>
    </location>
</feature>
<sequence>MRLQKQIVSLIFSFFLITQAQAQAQETGDTTGIFSQVDSTIIENQEIGTNQAIDTLFVRKQDTRQNIPKIGLLLNQIVTKSKKYAIELGNVNLLLKAKPDFSEMDDRIPVLKNTMTELAEVVIEYEEKGNNRFINGIENFLNLIEEEQQNFEDRISKRVDDLVEAGDKLDKIRQDTIISLTLKNSETLPEIDRELRSIQNKLRSLDSLLITQELEIASYQSRVSDLSIQLLGLRESVNQSERNIQRRSWKKEINYIWEAPSYEIEDSFLTNFIKSVPINGSVLIRFVEKKSLFLTSSLLVVCLIYFFSKRAIKNVIARKEFAEQILERIKLIQNQLFISCIIITIPFIFTFIENPTIVFSSLLSLVFVTLSGWIAYQRFPKKVFWLLAIFYPVYLVAPTFGLAWGMNFDERYFDLFVSASGITLAILMYKETDRHLFVGSRVLKALSVFLLTFALFSFGVNIFGRPTLAKTFSILGVSNFYRGIGLYLFVQVFLKFVYIWLESSKKEDDVLTSYFDFQEIQNRVEKVISIFAIVLWFYALTVYLGWFSTIGNSLVSFLTQPRTLGNLEYEFSTILLFIIILMVSFFLANNIAYFASVFDQKTGSSRNKRLGSSILLIRLAIITIGFFIAMAVAKIPLDKITIVLGALSVGIGFGLQTIINNLVSGIILAFERPVQIGDNIQVGQLVGIVQEVGIRASKIRAYDGSEIILPNGDLLSQSLINWTLSDKRRRIELIIGVAYGSDMPTVQKVLEEVLKRDLILKDPPAKVFMQEFGDNSVNFRLLFWVGNMDIWLDLRSEVMNDIFKAFKENNIEIPFPQRDLYLKSVPGNLDNVIQALEVKEAILAPKDIKDSSTEESTSEDEKDQKDNKKSSEE</sequence>
<feature type="transmembrane region" description="Helical" evidence="8">
    <location>
        <begin position="484"/>
        <end position="501"/>
    </location>
</feature>
<evidence type="ECO:0000259" key="11">
    <source>
        <dbReference type="Pfam" id="PF21082"/>
    </source>
</evidence>
<feature type="signal peptide" evidence="9">
    <location>
        <begin position="1"/>
        <end position="24"/>
    </location>
</feature>
<feature type="transmembrane region" description="Helical" evidence="8">
    <location>
        <begin position="412"/>
        <end position="430"/>
    </location>
</feature>
<evidence type="ECO:0000256" key="3">
    <source>
        <dbReference type="ARBA" id="ARBA00022475"/>
    </source>
</evidence>
<name>A0ABT7YGB5_9BACT</name>
<dbReference type="InterPro" id="IPR006686">
    <property type="entry name" value="MscS_channel_CS"/>
</dbReference>
<evidence type="ECO:0000256" key="4">
    <source>
        <dbReference type="ARBA" id="ARBA00022692"/>
    </source>
</evidence>
<comment type="caution">
    <text evidence="12">The sequence shown here is derived from an EMBL/GenBank/DDBJ whole genome shotgun (WGS) entry which is preliminary data.</text>
</comment>
<reference evidence="12" key="1">
    <citation type="submission" date="2023-06" db="EMBL/GenBank/DDBJ databases">
        <title>Robiginitalea aurantiacus sp. nov. and Algoriphagus sediminis sp. nov., isolated from coastal sediment.</title>
        <authorList>
            <person name="Zhou Z.Y."/>
            <person name="An J."/>
            <person name="Jia Y.W."/>
            <person name="Du Z.J."/>
        </authorList>
    </citation>
    <scope>NUCLEOTIDE SEQUENCE</scope>
    <source>
        <strain evidence="12">C2-7</strain>
    </source>
</reference>
<evidence type="ECO:0000256" key="2">
    <source>
        <dbReference type="ARBA" id="ARBA00008017"/>
    </source>
</evidence>
<dbReference type="Pfam" id="PF00924">
    <property type="entry name" value="MS_channel_2nd"/>
    <property type="match status" value="1"/>
</dbReference>
<dbReference type="Proteomes" id="UP001171916">
    <property type="component" value="Unassembled WGS sequence"/>
</dbReference>
<dbReference type="Pfam" id="PF21082">
    <property type="entry name" value="MS_channel_3rd"/>
    <property type="match status" value="1"/>
</dbReference>
<evidence type="ECO:0000256" key="9">
    <source>
        <dbReference type="SAM" id="SignalP"/>
    </source>
</evidence>
<keyword evidence="3" id="KW-1003">Cell membrane</keyword>
<dbReference type="Gene3D" id="2.30.30.60">
    <property type="match status" value="1"/>
</dbReference>
<feature type="domain" description="Mechanosensitive ion channel MscS" evidence="10">
    <location>
        <begin position="657"/>
        <end position="723"/>
    </location>
</feature>
<dbReference type="Gene3D" id="1.10.287.1260">
    <property type="match status" value="1"/>
</dbReference>
<dbReference type="InterPro" id="IPR049278">
    <property type="entry name" value="MS_channel_C"/>
</dbReference>
<feature type="transmembrane region" description="Helical" evidence="8">
    <location>
        <begin position="641"/>
        <end position="663"/>
    </location>
</feature>
<feature type="transmembrane region" description="Helical" evidence="8">
    <location>
        <begin position="383"/>
        <end position="406"/>
    </location>
</feature>
<organism evidence="12 13">
    <name type="scientific">Algoriphagus sediminis</name>
    <dbReference type="NCBI Taxonomy" id="3057113"/>
    <lineage>
        <taxon>Bacteria</taxon>
        <taxon>Pseudomonadati</taxon>
        <taxon>Bacteroidota</taxon>
        <taxon>Cytophagia</taxon>
        <taxon>Cytophagales</taxon>
        <taxon>Cyclobacteriaceae</taxon>
        <taxon>Algoriphagus</taxon>
    </lineage>
</organism>
<keyword evidence="13" id="KW-1185">Reference proteome</keyword>
<feature type="transmembrane region" description="Helical" evidence="8">
    <location>
        <begin position="291"/>
        <end position="308"/>
    </location>
</feature>
<evidence type="ECO:0000313" key="12">
    <source>
        <dbReference type="EMBL" id="MDN3205566.1"/>
    </source>
</evidence>
<feature type="transmembrane region" description="Helical" evidence="8">
    <location>
        <begin position="615"/>
        <end position="635"/>
    </location>
</feature>
<evidence type="ECO:0000256" key="6">
    <source>
        <dbReference type="ARBA" id="ARBA00023136"/>
    </source>
</evidence>